<name>A0A4Y9S790_9BURK</name>
<protein>
    <submittedName>
        <fullName evidence="1">Uncharacterized protein</fullName>
    </submittedName>
</protein>
<gene>
    <name evidence="1" type="ORF">E4L98_24725</name>
</gene>
<proteinExistence type="predicted"/>
<reference evidence="1 2" key="1">
    <citation type="submission" date="2019-03" db="EMBL/GenBank/DDBJ databases">
        <title>Draft Genome Sequence of Duganella callidus sp. nov., a Novel Duganella Species Isolated from Cultivated Soil.</title>
        <authorList>
            <person name="Raths R."/>
            <person name="Peta V."/>
            <person name="Bucking H."/>
        </authorList>
    </citation>
    <scope>NUCLEOTIDE SEQUENCE [LARGE SCALE GENOMIC DNA]</scope>
    <source>
        <strain evidence="1 2">DN04</strain>
    </source>
</reference>
<keyword evidence="2" id="KW-1185">Reference proteome</keyword>
<accession>A0A4Y9S790</accession>
<evidence type="ECO:0000313" key="2">
    <source>
        <dbReference type="Proteomes" id="UP000297729"/>
    </source>
</evidence>
<dbReference type="AlphaFoldDB" id="A0A4Y9S790"/>
<organism evidence="1 2">
    <name type="scientific">Duganella callida</name>
    <dbReference type="NCBI Taxonomy" id="2561932"/>
    <lineage>
        <taxon>Bacteria</taxon>
        <taxon>Pseudomonadati</taxon>
        <taxon>Pseudomonadota</taxon>
        <taxon>Betaproteobacteria</taxon>
        <taxon>Burkholderiales</taxon>
        <taxon>Oxalobacteraceae</taxon>
        <taxon>Telluria group</taxon>
        <taxon>Duganella</taxon>
    </lineage>
</organism>
<dbReference type="EMBL" id="SPVG01000245">
    <property type="protein sequence ID" value="TFW15907.1"/>
    <property type="molecule type" value="Genomic_DNA"/>
</dbReference>
<dbReference type="OrthoDB" id="9984933at2"/>
<comment type="caution">
    <text evidence="1">The sequence shown here is derived from an EMBL/GenBank/DDBJ whole genome shotgun (WGS) entry which is preliminary data.</text>
</comment>
<sequence length="85" mass="9090">MPGADHKFPPTLGAKKRELLAALAQPEVSLADVLHAIHALTDKIDRVETALAHRASSLTLDPAEIARTMMQLRSSARPVTGAADR</sequence>
<evidence type="ECO:0000313" key="1">
    <source>
        <dbReference type="EMBL" id="TFW15907.1"/>
    </source>
</evidence>
<dbReference type="Proteomes" id="UP000297729">
    <property type="component" value="Unassembled WGS sequence"/>
</dbReference>
<dbReference type="RefSeq" id="WP_135204193.1">
    <property type="nucleotide sequence ID" value="NZ_SPVG01000245.1"/>
</dbReference>